<dbReference type="Ensembl" id="ENSPKIT00000042513.1">
    <property type="protein sequence ID" value="ENSPKIP00000017990.1"/>
    <property type="gene ID" value="ENSPKIG00000003708.1"/>
</dbReference>
<feature type="region of interest" description="Disordered" evidence="8">
    <location>
        <begin position="1"/>
        <end position="280"/>
    </location>
</feature>
<keyword evidence="3 6" id="KW-0863">Zinc-finger</keyword>
<sequence length="1213" mass="136488">MADLKQNAKEESDTGAASDSAGDSQEPFGGPAIALKGGASQALLPKLSDRGDKPLNGIQSALSKHRRTSGSDSETGAFTNGPGSHSDPEEPGASPGKAAPAERPGNATSPLPSQAPGKSRSTDSNNGAGLSPKPFATPGSHDSESEEPDRLSVDDQDKIPVGRYRSPDGLGGRRIWDFDIDSSESSSDDYESDLNWDPQKEFMQFLWSDHSQPELEQKQETTTPPSGQRRRKRKVQMLERPSVPERVYPLKKSPAYEGPPVDTHPFKKKPNSQPTVETCDKYPNDTVEAIKQLILHAPTKKSQDDVDVHELDVGSKPKQQSAGPLAELSSEEEPSFFPCTKCNVNFKEKKHLHRHMMYHLDGNSQVRHVNVPRPFICRECGRSFRDRNSLLKHMIIHQERREKLMEEIKGLNELKDEGRTARLQCPQCVFGTNCPNTFVQHAKTHEKDKRYYCCEECSHMAVTEQELETHLYAAHRVVRKPQCDMMGKSGGQKEQRRFTMVRNNVPDATSFPCKICPFSTRNKNILKKHVELIHQQPYHADEEDVDNREPLYDVADDYATPAYRQHKLTGKAQKSDTQRLQLKPKFCMEKQAFRKRAELPFWSEGLAHLFRKSKVTQKARKGLGFPLSKWSPGNSLNKLSASLRKSDKQSKLSSQQAARIDVTTGLPYVEDGYNDDDQGYGSLFSGNLEKPNSIPRCYKPLLPKTEKSNSIFYTGYELEKGQGDSEESDSRHLRVEPSIKRKSPSKRKMSTPFHNTMEKTTHVILPKHEQTPKKHEILKDVSYEDPYDFSDYTSEATANFLDSNENEQNPYARNYFIRRQRFPAKEDRGSSGDTFEKSGDSGNESDTIQKLIVKEERIETDVSAHTPGVDIDPHVDSFSDFDPPTFGGERKSCPYCPAMFESGVGLSNHVRGHLHRVGLSYDARHVVSPEQVASQDRRPRIRRKITTIRRMRKAHKSESQSGHTCPLCGGWFDTKTGLSNHVRGHLKRIGRTVSSTSKSPLCILNEMMQDEKECQHILQVLNRKRFLSRPFVSQKFASSDGLFLSPTGIPVKIQHMSHEEGAWGPAPPRHAAEGLQPKQEEARPEVATTPSSTLIELLKRKKLDEEMEMNNRSQTARKCLGVSPPKERNAALHPLGAESTWTPEKNDLNKKVCVHCNTTFHSAVSLSNHLRAYARRKRAALLEGTSKVSSPLTHTNAVNVLYIFLSFFFFISV</sequence>
<feature type="region of interest" description="Disordered" evidence="8">
    <location>
        <begin position="720"/>
        <end position="752"/>
    </location>
</feature>
<dbReference type="AlphaFoldDB" id="A0A3B3RJI1"/>
<dbReference type="InterPro" id="IPR013087">
    <property type="entry name" value="Znf_C2H2_type"/>
</dbReference>
<keyword evidence="5" id="KW-0539">Nucleus</keyword>
<dbReference type="Gene3D" id="3.30.160.60">
    <property type="entry name" value="Classic Zinc Finger"/>
    <property type="match status" value="2"/>
</dbReference>
<keyword evidence="7" id="KW-0175">Coiled coil</keyword>
<dbReference type="GO" id="GO:0008270">
    <property type="term" value="F:zinc ion binding"/>
    <property type="evidence" value="ECO:0007669"/>
    <property type="project" value="UniProtKB-KW"/>
</dbReference>
<feature type="compositionally biased region" description="Basic and acidic residues" evidence="8">
    <location>
        <begin position="1"/>
        <end position="12"/>
    </location>
</feature>
<comment type="subcellular location">
    <subcellularLocation>
        <location evidence="1">Nucleus</location>
    </subcellularLocation>
</comment>
<keyword evidence="11" id="KW-1185">Reference proteome</keyword>
<dbReference type="PANTHER" id="PTHR24396">
    <property type="entry name" value="ZINC FINGER PROTEIN"/>
    <property type="match status" value="1"/>
</dbReference>
<dbReference type="Pfam" id="PF00096">
    <property type="entry name" value="zf-C2H2"/>
    <property type="match status" value="1"/>
</dbReference>
<feature type="compositionally biased region" description="Acidic residues" evidence="8">
    <location>
        <begin position="178"/>
        <end position="194"/>
    </location>
</feature>
<feature type="coiled-coil region" evidence="7">
    <location>
        <begin position="394"/>
        <end position="421"/>
    </location>
</feature>
<name>A0A3B3RJI1_9TELE</name>
<feature type="compositionally biased region" description="Basic and acidic residues" evidence="8">
    <location>
        <begin position="148"/>
        <end position="160"/>
    </location>
</feature>
<dbReference type="STRING" id="1676925.ENSPKIP00000017990"/>
<feature type="compositionally biased region" description="Basic and acidic residues" evidence="8">
    <location>
        <begin position="720"/>
        <end position="739"/>
    </location>
</feature>
<dbReference type="GO" id="GO:0005634">
    <property type="term" value="C:nucleus"/>
    <property type="evidence" value="ECO:0007669"/>
    <property type="project" value="UniProtKB-SubCell"/>
</dbReference>
<accession>A0A3B3RJI1</accession>
<organism evidence="10 11">
    <name type="scientific">Paramormyrops kingsleyae</name>
    <dbReference type="NCBI Taxonomy" id="1676925"/>
    <lineage>
        <taxon>Eukaryota</taxon>
        <taxon>Metazoa</taxon>
        <taxon>Chordata</taxon>
        <taxon>Craniata</taxon>
        <taxon>Vertebrata</taxon>
        <taxon>Euteleostomi</taxon>
        <taxon>Actinopterygii</taxon>
        <taxon>Neopterygii</taxon>
        <taxon>Teleostei</taxon>
        <taxon>Osteoglossocephala</taxon>
        <taxon>Osteoglossomorpha</taxon>
        <taxon>Osteoglossiformes</taxon>
        <taxon>Mormyridae</taxon>
        <taxon>Paramormyrops</taxon>
    </lineage>
</organism>
<protein>
    <submittedName>
        <fullName evidence="10">Zinc finger protein 644</fullName>
    </submittedName>
</protein>
<evidence type="ECO:0000256" key="8">
    <source>
        <dbReference type="SAM" id="MobiDB-lite"/>
    </source>
</evidence>
<feature type="compositionally biased region" description="Basic residues" evidence="8">
    <location>
        <begin position="740"/>
        <end position="749"/>
    </location>
</feature>
<dbReference type="PROSITE" id="PS50157">
    <property type="entry name" value="ZINC_FINGER_C2H2_2"/>
    <property type="match status" value="3"/>
</dbReference>
<evidence type="ECO:0000256" key="3">
    <source>
        <dbReference type="ARBA" id="ARBA00022771"/>
    </source>
</evidence>
<evidence type="ECO:0000256" key="7">
    <source>
        <dbReference type="SAM" id="Coils"/>
    </source>
</evidence>
<dbReference type="InterPro" id="IPR036236">
    <property type="entry name" value="Znf_C2H2_sf"/>
</dbReference>
<feature type="domain" description="C2H2-type" evidence="9">
    <location>
        <begin position="337"/>
        <end position="364"/>
    </location>
</feature>
<dbReference type="GO" id="GO:0000981">
    <property type="term" value="F:DNA-binding transcription factor activity, RNA polymerase II-specific"/>
    <property type="evidence" value="ECO:0007669"/>
    <property type="project" value="TreeGrafter"/>
</dbReference>
<dbReference type="SUPFAM" id="SSF57667">
    <property type="entry name" value="beta-beta-alpha zinc fingers"/>
    <property type="match status" value="1"/>
</dbReference>
<dbReference type="GO" id="GO:0070050">
    <property type="term" value="P:neuron cellular homeostasis"/>
    <property type="evidence" value="ECO:0007669"/>
    <property type="project" value="Ensembl"/>
</dbReference>
<reference evidence="10" key="2">
    <citation type="submission" date="2025-09" db="UniProtKB">
        <authorList>
            <consortium name="Ensembl"/>
        </authorList>
    </citation>
    <scope>IDENTIFICATION</scope>
</reference>
<dbReference type="GO" id="GO:0060219">
    <property type="term" value="P:camera-type eye photoreceptor cell differentiation"/>
    <property type="evidence" value="ECO:0007669"/>
    <property type="project" value="Ensembl"/>
</dbReference>
<keyword evidence="4" id="KW-0862">Zinc</keyword>
<feature type="compositionally biased region" description="Polar residues" evidence="8">
    <location>
        <begin position="70"/>
        <end position="83"/>
    </location>
</feature>
<dbReference type="Proteomes" id="UP000261540">
    <property type="component" value="Unplaced"/>
</dbReference>
<evidence type="ECO:0000256" key="5">
    <source>
        <dbReference type="ARBA" id="ARBA00023242"/>
    </source>
</evidence>
<dbReference type="PANTHER" id="PTHR24396:SF25">
    <property type="entry name" value="ZINC FINGER PROTEIN 644"/>
    <property type="match status" value="1"/>
</dbReference>
<dbReference type="PROSITE" id="PS00028">
    <property type="entry name" value="ZINC_FINGER_C2H2_1"/>
    <property type="match status" value="4"/>
</dbReference>
<reference evidence="10" key="1">
    <citation type="submission" date="2025-08" db="UniProtKB">
        <authorList>
            <consortium name="Ensembl"/>
        </authorList>
    </citation>
    <scope>IDENTIFICATION</scope>
</reference>
<feature type="domain" description="C2H2-type" evidence="9">
    <location>
        <begin position="963"/>
        <end position="985"/>
    </location>
</feature>
<feature type="region of interest" description="Disordered" evidence="8">
    <location>
        <begin position="1060"/>
        <end position="1090"/>
    </location>
</feature>
<evidence type="ECO:0000259" key="9">
    <source>
        <dbReference type="PROSITE" id="PS50157"/>
    </source>
</evidence>
<evidence type="ECO:0000256" key="4">
    <source>
        <dbReference type="ARBA" id="ARBA00022833"/>
    </source>
</evidence>
<feature type="region of interest" description="Disordered" evidence="8">
    <location>
        <begin position="822"/>
        <end position="846"/>
    </location>
</feature>
<proteinExistence type="predicted"/>
<dbReference type="SMART" id="SM00355">
    <property type="entry name" value="ZnF_C2H2"/>
    <property type="match status" value="8"/>
</dbReference>
<evidence type="ECO:0000313" key="11">
    <source>
        <dbReference type="Proteomes" id="UP000261540"/>
    </source>
</evidence>
<evidence type="ECO:0000313" key="10">
    <source>
        <dbReference type="Ensembl" id="ENSPKIP00000017990.1"/>
    </source>
</evidence>
<keyword evidence="2" id="KW-0479">Metal-binding</keyword>
<dbReference type="InterPro" id="IPR051643">
    <property type="entry name" value="Transcr_Reg_ZincFinger"/>
</dbReference>
<evidence type="ECO:0000256" key="6">
    <source>
        <dbReference type="PROSITE-ProRule" id="PRU00042"/>
    </source>
</evidence>
<dbReference type="GeneTree" id="ENSGT00940000158258"/>
<dbReference type="GO" id="GO:0040029">
    <property type="term" value="P:epigenetic regulation of gene expression"/>
    <property type="evidence" value="ECO:0007669"/>
    <property type="project" value="Ensembl"/>
</dbReference>
<feature type="domain" description="C2H2-type" evidence="9">
    <location>
        <begin position="375"/>
        <end position="402"/>
    </location>
</feature>
<dbReference type="Pfam" id="PF13894">
    <property type="entry name" value="zf-C2H2_4"/>
    <property type="match status" value="1"/>
</dbReference>
<dbReference type="GO" id="GO:0000978">
    <property type="term" value="F:RNA polymerase II cis-regulatory region sequence-specific DNA binding"/>
    <property type="evidence" value="ECO:0007669"/>
    <property type="project" value="TreeGrafter"/>
</dbReference>
<feature type="compositionally biased region" description="Basic and acidic residues" evidence="8">
    <location>
        <begin position="823"/>
        <end position="839"/>
    </location>
</feature>
<dbReference type="FunFam" id="3.30.160.60:FF:000409">
    <property type="entry name" value="zinc finger protein 644 isoform X1"/>
    <property type="match status" value="1"/>
</dbReference>
<evidence type="ECO:0000256" key="2">
    <source>
        <dbReference type="ARBA" id="ARBA00022723"/>
    </source>
</evidence>
<evidence type="ECO:0000256" key="1">
    <source>
        <dbReference type="ARBA" id="ARBA00004123"/>
    </source>
</evidence>